<evidence type="ECO:0000313" key="3">
    <source>
        <dbReference type="Proteomes" id="UP000481109"/>
    </source>
</evidence>
<feature type="transmembrane region" description="Helical" evidence="1">
    <location>
        <begin position="40"/>
        <end position="59"/>
    </location>
</feature>
<sequence>MSARTPNPPPMSGIVLALVCLGTLTITIAIFGRMGSEAPVWPWVQVGGGIVQFTGWVLYGRRLRRRRAVRHGR</sequence>
<feature type="transmembrane region" description="Helical" evidence="1">
    <location>
        <begin position="12"/>
        <end position="34"/>
    </location>
</feature>
<keyword evidence="1" id="KW-0812">Transmembrane</keyword>
<dbReference type="AlphaFoldDB" id="A0A6G4XNR7"/>
<reference evidence="2 3" key="1">
    <citation type="submission" date="2020-02" db="EMBL/GenBank/DDBJ databases">
        <title>Whole-genome analyses of novel actinobacteria.</title>
        <authorList>
            <person name="Sahin N."/>
            <person name="Tokatli A."/>
        </authorList>
    </citation>
    <scope>NUCLEOTIDE SEQUENCE [LARGE SCALE GENOMIC DNA]</scope>
    <source>
        <strain evidence="2 3">YC504</strain>
    </source>
</reference>
<dbReference type="RefSeq" id="WP_165334641.1">
    <property type="nucleotide sequence ID" value="NZ_JAAKZW010000137.1"/>
</dbReference>
<name>A0A6G4XNR7_9ACTN</name>
<comment type="caution">
    <text evidence="2">The sequence shown here is derived from an EMBL/GenBank/DDBJ whole genome shotgun (WGS) entry which is preliminary data.</text>
</comment>
<organism evidence="2 3">
    <name type="scientific">Streptomyces mesophilus</name>
    <dbReference type="NCBI Taxonomy" id="1775132"/>
    <lineage>
        <taxon>Bacteria</taxon>
        <taxon>Bacillati</taxon>
        <taxon>Actinomycetota</taxon>
        <taxon>Actinomycetes</taxon>
        <taxon>Kitasatosporales</taxon>
        <taxon>Streptomycetaceae</taxon>
        <taxon>Streptomyces</taxon>
    </lineage>
</organism>
<keyword evidence="3" id="KW-1185">Reference proteome</keyword>
<accession>A0A6G4XNR7</accession>
<keyword evidence="1" id="KW-0472">Membrane</keyword>
<evidence type="ECO:0000256" key="1">
    <source>
        <dbReference type="SAM" id="Phobius"/>
    </source>
</evidence>
<dbReference type="Proteomes" id="UP000481109">
    <property type="component" value="Unassembled WGS sequence"/>
</dbReference>
<evidence type="ECO:0008006" key="4">
    <source>
        <dbReference type="Google" id="ProtNLM"/>
    </source>
</evidence>
<protein>
    <recommendedName>
        <fullName evidence="4">DUF2530 domain-containing protein</fullName>
    </recommendedName>
</protein>
<evidence type="ECO:0000313" key="2">
    <source>
        <dbReference type="EMBL" id="NGO79195.1"/>
    </source>
</evidence>
<keyword evidence="1" id="KW-1133">Transmembrane helix</keyword>
<gene>
    <name evidence="2" type="ORF">G6045_26600</name>
</gene>
<proteinExistence type="predicted"/>
<dbReference type="EMBL" id="JAAKZW010000137">
    <property type="protein sequence ID" value="NGO79195.1"/>
    <property type="molecule type" value="Genomic_DNA"/>
</dbReference>